<comment type="caution">
    <text evidence="2">The sequence shown here is derived from an EMBL/GenBank/DDBJ whole genome shotgun (WGS) entry which is preliminary data.</text>
</comment>
<dbReference type="Pfam" id="PF16074">
    <property type="entry name" value="PilW"/>
    <property type="match status" value="1"/>
</dbReference>
<organism evidence="2 3">
    <name type="scientific">Dyella acidisoli</name>
    <dbReference type="NCBI Taxonomy" id="1867834"/>
    <lineage>
        <taxon>Bacteria</taxon>
        <taxon>Pseudomonadati</taxon>
        <taxon>Pseudomonadota</taxon>
        <taxon>Gammaproteobacteria</taxon>
        <taxon>Lysobacterales</taxon>
        <taxon>Rhodanobacteraceae</taxon>
        <taxon>Dyella</taxon>
    </lineage>
</organism>
<protein>
    <recommendedName>
        <fullName evidence="4">Prepilin-type N-terminal cleavage/methylation domain-containing protein</fullName>
    </recommendedName>
</protein>
<keyword evidence="1" id="KW-1133">Transmembrane helix</keyword>
<dbReference type="InterPro" id="IPR032092">
    <property type="entry name" value="PilW"/>
</dbReference>
<dbReference type="InterPro" id="IPR012902">
    <property type="entry name" value="N_methyl_site"/>
</dbReference>
<evidence type="ECO:0000256" key="1">
    <source>
        <dbReference type="SAM" id="Phobius"/>
    </source>
</evidence>
<keyword evidence="1" id="KW-0812">Transmembrane</keyword>
<dbReference type="Proteomes" id="UP001156670">
    <property type="component" value="Unassembled WGS sequence"/>
</dbReference>
<accession>A0ABQ5XJ74</accession>
<reference evidence="3" key="1">
    <citation type="journal article" date="2019" name="Int. J. Syst. Evol. Microbiol.">
        <title>The Global Catalogue of Microorganisms (GCM) 10K type strain sequencing project: providing services to taxonomists for standard genome sequencing and annotation.</title>
        <authorList>
            <consortium name="The Broad Institute Genomics Platform"/>
            <consortium name="The Broad Institute Genome Sequencing Center for Infectious Disease"/>
            <person name="Wu L."/>
            <person name="Ma J."/>
        </authorList>
    </citation>
    <scope>NUCLEOTIDE SEQUENCE [LARGE SCALE GENOMIC DNA]</scope>
    <source>
        <strain evidence="3">NBRC 111980</strain>
    </source>
</reference>
<name>A0ABQ5XJ74_9GAMM</name>
<gene>
    <name evidence="2" type="ORF">GCM10007901_01810</name>
</gene>
<evidence type="ECO:0008006" key="4">
    <source>
        <dbReference type="Google" id="ProtNLM"/>
    </source>
</evidence>
<feature type="transmembrane region" description="Helical" evidence="1">
    <location>
        <begin position="20"/>
        <end position="43"/>
    </location>
</feature>
<sequence>MYPRQPLARKRPHQQGFSLIELMVGLVVSMLCMLAIMAAFAVYEGKKRTTTTTNDAQQNGSYAMYVLERQLRTAGASIVQGYNYGVWGCPVTAYTNGTQTLPISGALPAPFKSSGWPASTLLMPVLIAYGGGSTPDTIGVVGGNPAMQVFKIPVTSVPSTNSVAVSNSLGILSGDYVLGVLSNGNCALAHVPAATPTTQVAGTTFTLDTTNSPPNGLQTANYLFDFGSSPAFTLFGIDTSSLNLVSYDLLQRPVNGNAAAVTPLAEGVVQMKALYGVQQAGSSSVQWVQPTGTWSIATLTASASAASNAMKQIKAIRVAIVVQSRLPERSTDYTSGQPTLTLFPDLPSVQYIVTTSTQYRYKVYDTTIPVRNALVAKYY</sequence>
<evidence type="ECO:0000313" key="2">
    <source>
        <dbReference type="EMBL" id="GLQ91231.1"/>
    </source>
</evidence>
<evidence type="ECO:0000313" key="3">
    <source>
        <dbReference type="Proteomes" id="UP001156670"/>
    </source>
</evidence>
<keyword evidence="3" id="KW-1185">Reference proteome</keyword>
<dbReference type="EMBL" id="BSOB01000003">
    <property type="protein sequence ID" value="GLQ91231.1"/>
    <property type="molecule type" value="Genomic_DNA"/>
</dbReference>
<keyword evidence="1" id="KW-0472">Membrane</keyword>
<proteinExistence type="predicted"/>
<dbReference type="Pfam" id="PF07963">
    <property type="entry name" value="N_methyl"/>
    <property type="match status" value="1"/>
</dbReference>